<evidence type="ECO:0000256" key="8">
    <source>
        <dbReference type="RuleBase" id="RU363034"/>
    </source>
</evidence>
<evidence type="ECO:0000256" key="2">
    <source>
        <dbReference type="ARBA" id="ARBA00007664"/>
    </source>
</evidence>
<dbReference type="PROSITE" id="PS00135">
    <property type="entry name" value="TRYPSIN_SER"/>
    <property type="match status" value="1"/>
</dbReference>
<dbReference type="SMART" id="SM00020">
    <property type="entry name" value="Tryp_SPc"/>
    <property type="match status" value="1"/>
</dbReference>
<dbReference type="PANTHER" id="PTHR24276:SF91">
    <property type="entry name" value="AT26814P-RELATED"/>
    <property type="match status" value="1"/>
</dbReference>
<dbReference type="Proteomes" id="UP000095300">
    <property type="component" value="Unassembled WGS sequence"/>
</dbReference>
<dbReference type="GO" id="GO:0004252">
    <property type="term" value="F:serine-type endopeptidase activity"/>
    <property type="evidence" value="ECO:0007669"/>
    <property type="project" value="InterPro"/>
</dbReference>
<comment type="similarity">
    <text evidence="2">Belongs to the peptidase S1 family.</text>
</comment>
<keyword evidence="5 8" id="KW-0378">Hydrolase</keyword>
<keyword evidence="6 8" id="KW-0720">Serine protease</keyword>
<evidence type="ECO:0000256" key="7">
    <source>
        <dbReference type="ARBA" id="ARBA00023157"/>
    </source>
</evidence>
<evidence type="ECO:0000313" key="10">
    <source>
        <dbReference type="EnsemblMetazoa" id="SCAU002596-PA"/>
    </source>
</evidence>
<dbReference type="STRING" id="35570.A0A1I8NWD9"/>
<dbReference type="AlphaFoldDB" id="A0A1I8NWD9"/>
<feature type="domain" description="Peptidase S1" evidence="9">
    <location>
        <begin position="63"/>
        <end position="281"/>
    </location>
</feature>
<comment type="subcellular location">
    <subcellularLocation>
        <location evidence="1">Secreted</location>
    </subcellularLocation>
</comment>
<dbReference type="InterPro" id="IPR009003">
    <property type="entry name" value="Peptidase_S1_PA"/>
</dbReference>
<dbReference type="FunFam" id="2.40.10.10:FF:000166">
    <property type="entry name" value="Trypsin"/>
    <property type="match status" value="1"/>
</dbReference>
<dbReference type="PROSITE" id="PS00134">
    <property type="entry name" value="TRYPSIN_HIS"/>
    <property type="match status" value="1"/>
</dbReference>
<dbReference type="GO" id="GO:0005576">
    <property type="term" value="C:extracellular region"/>
    <property type="evidence" value="ECO:0007669"/>
    <property type="project" value="UniProtKB-SubCell"/>
</dbReference>
<dbReference type="CDD" id="cd00190">
    <property type="entry name" value="Tryp_SPc"/>
    <property type="match status" value="1"/>
</dbReference>
<name>A0A1I8NWD9_STOCA</name>
<evidence type="ECO:0000256" key="1">
    <source>
        <dbReference type="ARBA" id="ARBA00004613"/>
    </source>
</evidence>
<dbReference type="PRINTS" id="PR00722">
    <property type="entry name" value="CHYMOTRYPSIN"/>
</dbReference>
<evidence type="ECO:0000259" key="9">
    <source>
        <dbReference type="PROSITE" id="PS50240"/>
    </source>
</evidence>
<keyword evidence="11" id="KW-1185">Reference proteome</keyword>
<dbReference type="SUPFAM" id="SSF50494">
    <property type="entry name" value="Trypsin-like serine proteases"/>
    <property type="match status" value="1"/>
</dbReference>
<dbReference type="InterPro" id="IPR033116">
    <property type="entry name" value="TRYPSIN_SER"/>
</dbReference>
<dbReference type="InterPro" id="IPR001254">
    <property type="entry name" value="Trypsin_dom"/>
</dbReference>
<dbReference type="GO" id="GO:0006508">
    <property type="term" value="P:proteolysis"/>
    <property type="evidence" value="ECO:0007669"/>
    <property type="project" value="UniProtKB-KW"/>
</dbReference>
<organism evidence="10 11">
    <name type="scientific">Stomoxys calcitrans</name>
    <name type="common">Stable fly</name>
    <name type="synonym">Conops calcitrans</name>
    <dbReference type="NCBI Taxonomy" id="35570"/>
    <lineage>
        <taxon>Eukaryota</taxon>
        <taxon>Metazoa</taxon>
        <taxon>Ecdysozoa</taxon>
        <taxon>Arthropoda</taxon>
        <taxon>Hexapoda</taxon>
        <taxon>Insecta</taxon>
        <taxon>Pterygota</taxon>
        <taxon>Neoptera</taxon>
        <taxon>Endopterygota</taxon>
        <taxon>Diptera</taxon>
        <taxon>Brachycera</taxon>
        <taxon>Muscomorpha</taxon>
        <taxon>Muscoidea</taxon>
        <taxon>Muscidae</taxon>
        <taxon>Stomoxys</taxon>
    </lineage>
</organism>
<evidence type="ECO:0000256" key="6">
    <source>
        <dbReference type="ARBA" id="ARBA00022825"/>
    </source>
</evidence>
<keyword evidence="4 8" id="KW-0645">Protease</keyword>
<dbReference type="PANTHER" id="PTHR24276">
    <property type="entry name" value="POLYSERASE-RELATED"/>
    <property type="match status" value="1"/>
</dbReference>
<evidence type="ECO:0000256" key="4">
    <source>
        <dbReference type="ARBA" id="ARBA00022670"/>
    </source>
</evidence>
<dbReference type="Pfam" id="PF00089">
    <property type="entry name" value="Trypsin"/>
    <property type="match status" value="1"/>
</dbReference>
<sequence>PPEIHAYVYFGLRSLLNFYNKVKYITLNAAHRRNGTFIGLYSSDVEDYSVKGTHASNINGTRIIGGRAINIRRVPWQIALYNNGNFVCGGSLISLDWVLTAAHCIANGGSFTMRAGSSFLNRGGQYRTARIVVMHRLYNVNTFDSDIAMIRVNRHFRTSRLVKTISLAKNGRGLPAKVYVSGWGSQFYQGPVPNRIRGVTLNKYSRRECSQLYQSVGITITRNMVCAGGPGRDACHGDSGGPMVWRRIQYGIVSMGLQCTLPPSVYTNVRQMNGWIRSVVNRWGGRKPSFR</sequence>
<reference evidence="10" key="1">
    <citation type="submission" date="2020-05" db="UniProtKB">
        <authorList>
            <consortium name="EnsemblMetazoa"/>
        </authorList>
    </citation>
    <scope>IDENTIFICATION</scope>
    <source>
        <strain evidence="10">USDA</strain>
    </source>
</reference>
<gene>
    <name evidence="10" type="primary">106093157</name>
</gene>
<accession>A0A1I8NWD9</accession>
<dbReference type="KEGG" id="scac:106093157"/>
<evidence type="ECO:0000256" key="5">
    <source>
        <dbReference type="ARBA" id="ARBA00022801"/>
    </source>
</evidence>
<dbReference type="PROSITE" id="PS50240">
    <property type="entry name" value="TRYPSIN_DOM"/>
    <property type="match status" value="1"/>
</dbReference>
<dbReference type="InterPro" id="IPR050430">
    <property type="entry name" value="Peptidase_S1"/>
</dbReference>
<dbReference type="InterPro" id="IPR018114">
    <property type="entry name" value="TRYPSIN_HIS"/>
</dbReference>
<keyword evidence="7" id="KW-1015">Disulfide bond</keyword>
<protein>
    <recommendedName>
        <fullName evidence="9">Peptidase S1 domain-containing protein</fullName>
    </recommendedName>
</protein>
<dbReference type="VEuPathDB" id="VectorBase:SCAU002596"/>
<dbReference type="EnsemblMetazoa" id="SCAU002596-RA">
    <property type="protein sequence ID" value="SCAU002596-PA"/>
    <property type="gene ID" value="SCAU002596"/>
</dbReference>
<proteinExistence type="inferred from homology"/>
<evidence type="ECO:0000313" key="11">
    <source>
        <dbReference type="Proteomes" id="UP000095300"/>
    </source>
</evidence>
<dbReference type="InterPro" id="IPR001314">
    <property type="entry name" value="Peptidase_S1A"/>
</dbReference>
<dbReference type="Gene3D" id="2.40.10.10">
    <property type="entry name" value="Trypsin-like serine proteases"/>
    <property type="match status" value="1"/>
</dbReference>
<dbReference type="InterPro" id="IPR043504">
    <property type="entry name" value="Peptidase_S1_PA_chymotrypsin"/>
</dbReference>
<evidence type="ECO:0000256" key="3">
    <source>
        <dbReference type="ARBA" id="ARBA00022525"/>
    </source>
</evidence>
<dbReference type="OrthoDB" id="10059102at2759"/>
<keyword evidence="3" id="KW-0964">Secreted</keyword>